<dbReference type="SUPFAM" id="SSF52540">
    <property type="entry name" value="P-loop containing nucleoside triphosphate hydrolases"/>
    <property type="match status" value="2"/>
</dbReference>
<dbReference type="PROSITE" id="PS51194">
    <property type="entry name" value="HELICASE_CTER"/>
    <property type="match status" value="1"/>
</dbReference>
<dbReference type="Gene3D" id="3.40.50.300">
    <property type="entry name" value="P-loop containing nucleotide triphosphate hydrolases"/>
    <property type="match status" value="2"/>
</dbReference>
<gene>
    <name evidence="18" type="ORF">A3A33_00035</name>
</gene>
<dbReference type="InterPro" id="IPR014001">
    <property type="entry name" value="Helicase_ATP-bd"/>
</dbReference>
<keyword evidence="6 15" id="KW-0347">Helicase</keyword>
<dbReference type="EMBL" id="MGKP01000010">
    <property type="protein sequence ID" value="OGN29033.1"/>
    <property type="molecule type" value="Genomic_DNA"/>
</dbReference>
<feature type="domain" description="Helicase C-terminal" evidence="17">
    <location>
        <begin position="486"/>
        <end position="642"/>
    </location>
</feature>
<keyword evidence="11" id="KW-0413">Isomerase</keyword>
<comment type="catalytic activity">
    <reaction evidence="12 15">
        <text>Couples ATP hydrolysis with the unwinding of duplex DNA by translocating in the 3'-5' direction.</text>
        <dbReference type="EC" id="5.6.2.4"/>
    </reaction>
</comment>
<feature type="domain" description="Helicase ATP-binding" evidence="16">
    <location>
        <begin position="269"/>
        <end position="443"/>
    </location>
</feature>
<reference evidence="18 19" key="1">
    <citation type="journal article" date="2016" name="Nat. Commun.">
        <title>Thousands of microbial genomes shed light on interconnected biogeochemical processes in an aquifer system.</title>
        <authorList>
            <person name="Anantharaman K."/>
            <person name="Brown C.T."/>
            <person name="Hug L.A."/>
            <person name="Sharon I."/>
            <person name="Castelle C.J."/>
            <person name="Probst A.J."/>
            <person name="Thomas B.C."/>
            <person name="Singh A."/>
            <person name="Wilkins M.J."/>
            <person name="Karaoz U."/>
            <person name="Brodie E.L."/>
            <person name="Williams K.H."/>
            <person name="Hubbard S.S."/>
            <person name="Banfield J.F."/>
        </authorList>
    </citation>
    <scope>NUCLEOTIDE SEQUENCE [LARGE SCALE GENOMIC DNA]</scope>
</reference>
<evidence type="ECO:0000256" key="14">
    <source>
        <dbReference type="ARBA" id="ARBA00048988"/>
    </source>
</evidence>
<evidence type="ECO:0000313" key="19">
    <source>
        <dbReference type="Proteomes" id="UP000179047"/>
    </source>
</evidence>
<evidence type="ECO:0000256" key="12">
    <source>
        <dbReference type="ARBA" id="ARBA00034617"/>
    </source>
</evidence>
<dbReference type="SMART" id="SM00487">
    <property type="entry name" value="DEXDc"/>
    <property type="match status" value="1"/>
</dbReference>
<evidence type="ECO:0000256" key="13">
    <source>
        <dbReference type="ARBA" id="ARBA00034808"/>
    </source>
</evidence>
<dbReference type="Pfam" id="PF00271">
    <property type="entry name" value="Helicase_C"/>
    <property type="match status" value="1"/>
</dbReference>
<organism evidence="18 19">
    <name type="scientific">Candidatus Yanofskybacteria bacterium RIFCSPLOWO2_01_FULL_49_25</name>
    <dbReference type="NCBI Taxonomy" id="1802701"/>
    <lineage>
        <taxon>Bacteria</taxon>
        <taxon>Candidatus Yanofskyibacteriota</taxon>
    </lineage>
</organism>
<dbReference type="EC" id="5.6.2.4" evidence="13 15"/>
<dbReference type="CDD" id="cd04488">
    <property type="entry name" value="RecG_wedge_OBF"/>
    <property type="match status" value="1"/>
</dbReference>
<evidence type="ECO:0000256" key="10">
    <source>
        <dbReference type="ARBA" id="ARBA00023204"/>
    </source>
</evidence>
<dbReference type="InterPro" id="IPR001650">
    <property type="entry name" value="Helicase_C-like"/>
</dbReference>
<evidence type="ECO:0000256" key="8">
    <source>
        <dbReference type="ARBA" id="ARBA00023125"/>
    </source>
</evidence>
<dbReference type="Pfam" id="PF19833">
    <property type="entry name" value="RecG_dom3_C"/>
    <property type="match status" value="1"/>
</dbReference>
<evidence type="ECO:0000256" key="9">
    <source>
        <dbReference type="ARBA" id="ARBA00023172"/>
    </source>
</evidence>
<dbReference type="GO" id="GO:0006310">
    <property type="term" value="P:DNA recombination"/>
    <property type="evidence" value="ECO:0007669"/>
    <property type="project" value="UniProtKB-UniRule"/>
</dbReference>
<evidence type="ECO:0000313" key="18">
    <source>
        <dbReference type="EMBL" id="OGN29033.1"/>
    </source>
</evidence>
<dbReference type="InterPro" id="IPR004609">
    <property type="entry name" value="ATP-dep_DNA_helicase_RecG"/>
</dbReference>
<evidence type="ECO:0000256" key="7">
    <source>
        <dbReference type="ARBA" id="ARBA00022840"/>
    </source>
</evidence>
<evidence type="ECO:0000256" key="4">
    <source>
        <dbReference type="ARBA" id="ARBA00022763"/>
    </source>
</evidence>
<protein>
    <recommendedName>
        <fullName evidence="2 15">ATP-dependent DNA helicase RecG</fullName>
        <ecNumber evidence="13 15">5.6.2.4</ecNumber>
    </recommendedName>
</protein>
<keyword evidence="9 15" id="KW-0233">DNA recombination</keyword>
<evidence type="ECO:0000256" key="3">
    <source>
        <dbReference type="ARBA" id="ARBA00022741"/>
    </source>
</evidence>
<dbReference type="Proteomes" id="UP000179047">
    <property type="component" value="Unassembled WGS sequence"/>
</dbReference>
<dbReference type="NCBIfam" id="NF008165">
    <property type="entry name" value="PRK10917.1-3"/>
    <property type="match status" value="1"/>
</dbReference>
<dbReference type="Gene3D" id="2.40.50.140">
    <property type="entry name" value="Nucleic acid-binding proteins"/>
    <property type="match status" value="1"/>
</dbReference>
<evidence type="ECO:0000256" key="2">
    <source>
        <dbReference type="ARBA" id="ARBA00017846"/>
    </source>
</evidence>
<accession>A0A1F8GUH0</accession>
<dbReference type="GO" id="GO:0003677">
    <property type="term" value="F:DNA binding"/>
    <property type="evidence" value="ECO:0007669"/>
    <property type="project" value="UniProtKB-KW"/>
</dbReference>
<dbReference type="NCBIfam" id="TIGR00643">
    <property type="entry name" value="recG"/>
    <property type="match status" value="1"/>
</dbReference>
<comment type="caution">
    <text evidence="18">The sequence shown here is derived from an EMBL/GenBank/DDBJ whole genome shotgun (WGS) entry which is preliminary data.</text>
</comment>
<dbReference type="STRING" id="1802701.A3A33_00035"/>
<dbReference type="PANTHER" id="PTHR47964:SF1">
    <property type="entry name" value="ATP-DEPENDENT DNA HELICASE HOMOLOG RECG, CHLOROPLASTIC"/>
    <property type="match status" value="1"/>
</dbReference>
<dbReference type="CDD" id="cd17992">
    <property type="entry name" value="DEXHc_RecG"/>
    <property type="match status" value="1"/>
</dbReference>
<keyword evidence="3 15" id="KW-0547">Nucleotide-binding</keyword>
<evidence type="ECO:0000256" key="15">
    <source>
        <dbReference type="RuleBase" id="RU363016"/>
    </source>
</evidence>
<dbReference type="NCBIfam" id="NF008168">
    <property type="entry name" value="PRK10917.2-2"/>
    <property type="match status" value="1"/>
</dbReference>
<dbReference type="GO" id="GO:0043138">
    <property type="term" value="F:3'-5' DNA helicase activity"/>
    <property type="evidence" value="ECO:0007669"/>
    <property type="project" value="UniProtKB-EC"/>
</dbReference>
<comment type="function">
    <text evidence="15">Plays a critical role in recombination and DNA repair. Helps process Holliday junction intermediates to mature products by catalyzing branch migration. Has replication fork regression activity, unwinds stalled or blocked replication forks to make a HJ that can be resolved. Has a DNA unwinding activity characteristic of a DNA helicase with 3'-5' polarity.</text>
</comment>
<keyword evidence="8" id="KW-0238">DNA-binding</keyword>
<name>A0A1F8GUH0_9BACT</name>
<dbReference type="InterPro" id="IPR012340">
    <property type="entry name" value="NA-bd_OB-fold"/>
</dbReference>
<keyword evidence="10 15" id="KW-0234">DNA repair</keyword>
<evidence type="ECO:0000259" key="16">
    <source>
        <dbReference type="PROSITE" id="PS51192"/>
    </source>
</evidence>
<dbReference type="GO" id="GO:0005524">
    <property type="term" value="F:ATP binding"/>
    <property type="evidence" value="ECO:0007669"/>
    <property type="project" value="UniProtKB-KW"/>
</dbReference>
<sequence length="703" mass="79316">MLPRLKRLGIMTIGDLIRHFPARYEDFSNAISISDIGEAGQVVSIQGEVEKIETVRAWKRRMTITTAYVNDGTDSIRTVWFNQSYLADTFKEGTLVSLSGKISQDKRGLYLSNPSYERISRSELTDGSFQLVAGLKHTGRLIPIYPETEGISSKYLRFLIKPVIESLDDLPDPLPEDIRERYHFTDYVSALKAIHFPAKLEDAEPARKRFAFEELLLIQLRTLQDRAAMQSLTAPQVHFEKELIANFVKHLPFTLTDDQRRSAFEILQDLDRPHPMNRLLNGDVGSGKTVVALIAAYQTVHAGYQAVFMAPTEILAKQHYATITGIMNNEPGIMIGLLTGSEARQWPNDETTEEKISKKLIIQKIARGEIKIIIGTHAVIQKNIVMPRLGLVIIDEQHRFGVKQRMKLIKEQKLVPHLLSMTATPIPRTLALTIYGDLDVSLLKEKPKGRQEIITKVVSSEKRPEAYAFIEKQIQEGRQVFVICPRIDPSEKANEASEAKKPSQAKLMWADVKAVTEEFEKLSKTIFPHRRVAMLHGKLPAKEKEQIMLDFKDKKYDMLVSTSVIEVGVDVPNATIMMIESAERFGLAPLHQFRGRVGRGAHQSYCFLFTTDGGATRRLQAMEKTNDGFKLAEMDLKIRGPGEFTGTQQSGIPDLAMASLTDIEQIKQARGEAKALLEIDPALTKHPLLATRLARMQRMVHFE</sequence>
<evidence type="ECO:0000256" key="6">
    <source>
        <dbReference type="ARBA" id="ARBA00022806"/>
    </source>
</evidence>
<evidence type="ECO:0000256" key="11">
    <source>
        <dbReference type="ARBA" id="ARBA00023235"/>
    </source>
</evidence>
<dbReference type="InterPro" id="IPR011545">
    <property type="entry name" value="DEAD/DEAH_box_helicase_dom"/>
</dbReference>
<keyword evidence="4 15" id="KW-0227">DNA damage</keyword>
<dbReference type="PANTHER" id="PTHR47964">
    <property type="entry name" value="ATP-DEPENDENT DNA HELICASE HOMOLOG RECG, CHLOROPLASTIC"/>
    <property type="match status" value="1"/>
</dbReference>
<dbReference type="InterPro" id="IPR047112">
    <property type="entry name" value="RecG/Mfd"/>
</dbReference>
<evidence type="ECO:0000256" key="1">
    <source>
        <dbReference type="ARBA" id="ARBA00007504"/>
    </source>
</evidence>
<dbReference type="SMART" id="SM00490">
    <property type="entry name" value="HELICc"/>
    <property type="match status" value="1"/>
</dbReference>
<dbReference type="InterPro" id="IPR033454">
    <property type="entry name" value="RecG_wedge"/>
</dbReference>
<dbReference type="PROSITE" id="PS51192">
    <property type="entry name" value="HELICASE_ATP_BIND_1"/>
    <property type="match status" value="1"/>
</dbReference>
<keyword evidence="5 15" id="KW-0378">Hydrolase</keyword>
<proteinExistence type="inferred from homology"/>
<dbReference type="Pfam" id="PF17191">
    <property type="entry name" value="RecG_wedge"/>
    <property type="match status" value="1"/>
</dbReference>
<dbReference type="Pfam" id="PF00270">
    <property type="entry name" value="DEAD"/>
    <property type="match status" value="1"/>
</dbReference>
<evidence type="ECO:0000256" key="5">
    <source>
        <dbReference type="ARBA" id="ARBA00022801"/>
    </source>
</evidence>
<evidence type="ECO:0000259" key="17">
    <source>
        <dbReference type="PROSITE" id="PS51194"/>
    </source>
</evidence>
<dbReference type="GO" id="GO:0016887">
    <property type="term" value="F:ATP hydrolysis activity"/>
    <property type="evidence" value="ECO:0007669"/>
    <property type="project" value="RHEA"/>
</dbReference>
<keyword evidence="7 15" id="KW-0067">ATP-binding</keyword>
<dbReference type="GO" id="GO:0006281">
    <property type="term" value="P:DNA repair"/>
    <property type="evidence" value="ECO:0007669"/>
    <property type="project" value="UniProtKB-UniRule"/>
</dbReference>
<dbReference type="SUPFAM" id="SSF50249">
    <property type="entry name" value="Nucleic acid-binding proteins"/>
    <property type="match status" value="1"/>
</dbReference>
<comment type="catalytic activity">
    <reaction evidence="14 15">
        <text>ATP + H2O = ADP + phosphate + H(+)</text>
        <dbReference type="Rhea" id="RHEA:13065"/>
        <dbReference type="ChEBI" id="CHEBI:15377"/>
        <dbReference type="ChEBI" id="CHEBI:15378"/>
        <dbReference type="ChEBI" id="CHEBI:30616"/>
        <dbReference type="ChEBI" id="CHEBI:43474"/>
        <dbReference type="ChEBI" id="CHEBI:456216"/>
        <dbReference type="EC" id="5.6.2.4"/>
    </reaction>
</comment>
<dbReference type="InterPro" id="IPR027417">
    <property type="entry name" value="P-loop_NTPase"/>
</dbReference>
<comment type="similarity">
    <text evidence="1 15">Belongs to the helicase family. RecG subfamily.</text>
</comment>
<dbReference type="AlphaFoldDB" id="A0A1F8GUH0"/>
<dbReference type="InterPro" id="IPR045562">
    <property type="entry name" value="RecG_dom3_C"/>
</dbReference>